<dbReference type="AlphaFoldDB" id="A0A813JIH8"/>
<accession>A0A813JIH8</accession>
<reference evidence="1" key="1">
    <citation type="submission" date="2021-02" db="EMBL/GenBank/DDBJ databases">
        <authorList>
            <person name="Dougan E. K."/>
            <person name="Rhodes N."/>
            <person name="Thang M."/>
            <person name="Chan C."/>
        </authorList>
    </citation>
    <scope>NUCLEOTIDE SEQUENCE</scope>
</reference>
<evidence type="ECO:0000313" key="1">
    <source>
        <dbReference type="EMBL" id="CAE8678116.1"/>
    </source>
</evidence>
<comment type="caution">
    <text evidence="1">The sequence shown here is derived from an EMBL/GenBank/DDBJ whole genome shotgun (WGS) entry which is preliminary data.</text>
</comment>
<sequence length="202" mass="22597">MLEKLMDAAEDLGRQGIYTCSGCLSRMVSMTSCYSPVLIASRWCVYLCMPALFRQSKATLVTIASSRHAVEGFTGMLDDKDGPRRADACITGSGRTLPTTLKLSQGFHIGKFWLQRFPTRWYTWQTSGQPPSNTSTEIYNMALFHHVGRSQVATLGSNRVPRQCVGGLARCPELRAFKWGHPEGARISVWGLPWATCLRRYK</sequence>
<gene>
    <name evidence="1" type="ORF">PGLA2088_LOCUS20634</name>
</gene>
<proteinExistence type="predicted"/>
<protein>
    <submittedName>
        <fullName evidence="1">Uncharacterized protein</fullName>
    </submittedName>
</protein>
<organism evidence="1 2">
    <name type="scientific">Polarella glacialis</name>
    <name type="common">Dinoflagellate</name>
    <dbReference type="NCBI Taxonomy" id="89957"/>
    <lineage>
        <taxon>Eukaryota</taxon>
        <taxon>Sar</taxon>
        <taxon>Alveolata</taxon>
        <taxon>Dinophyceae</taxon>
        <taxon>Suessiales</taxon>
        <taxon>Suessiaceae</taxon>
        <taxon>Polarella</taxon>
    </lineage>
</organism>
<evidence type="ECO:0000313" key="2">
    <source>
        <dbReference type="Proteomes" id="UP000626109"/>
    </source>
</evidence>
<dbReference type="Proteomes" id="UP000626109">
    <property type="component" value="Unassembled WGS sequence"/>
</dbReference>
<dbReference type="EMBL" id="CAJNNW010025656">
    <property type="protein sequence ID" value="CAE8678116.1"/>
    <property type="molecule type" value="Genomic_DNA"/>
</dbReference>
<name>A0A813JIH8_POLGL</name>